<dbReference type="InterPro" id="IPR051610">
    <property type="entry name" value="GPI/OXD"/>
</dbReference>
<name>A0ABS6LY01_9GAMM</name>
<dbReference type="Proteomes" id="UP000734343">
    <property type="component" value="Unassembled WGS sequence"/>
</dbReference>
<sequence>MSTERPDFIRHWTELEGADDGNYPGDDELMSIGAPLGKALGLTRIGIHHERLLPGRRTCYAHAESAEDEFVYVLEGHPDAWINGTLHRLNAGDAVAFPQGTGICHTFINNTDEEVRLLVVGEANKPENRIYYPLNQEYEATRKDRWLDVPPQEFGGHDGLSDVRRQQIKKPV</sequence>
<gene>
    <name evidence="3" type="ORF">J1778_16710</name>
</gene>
<dbReference type="PANTHER" id="PTHR35848">
    <property type="entry name" value="OXALATE-BINDING PROTEIN"/>
    <property type="match status" value="1"/>
</dbReference>
<reference evidence="3 4" key="1">
    <citation type="submission" date="2021-03" db="EMBL/GenBank/DDBJ databases">
        <title>Five novel Rahnella species.</title>
        <authorList>
            <person name="Brady C."/>
            <person name="Asselin J."/>
            <person name="Beer S."/>
            <person name="Bruberg M.B."/>
            <person name="Crampton B."/>
            <person name="Venter S."/>
            <person name="Arnold D."/>
            <person name="Denman S."/>
        </authorList>
    </citation>
    <scope>NUCLEOTIDE SEQUENCE [LARGE SCALE GENOMIC DNA]</scope>
    <source>
        <strain evidence="3 4">H11b</strain>
    </source>
</reference>
<evidence type="ECO:0000313" key="3">
    <source>
        <dbReference type="EMBL" id="MBU9856914.1"/>
    </source>
</evidence>
<dbReference type="Pfam" id="PF07883">
    <property type="entry name" value="Cupin_2"/>
    <property type="match status" value="1"/>
</dbReference>
<proteinExistence type="predicted"/>
<keyword evidence="1" id="KW-0479">Metal-binding</keyword>
<feature type="domain" description="Cupin type-2" evidence="2">
    <location>
        <begin position="49"/>
        <end position="120"/>
    </location>
</feature>
<evidence type="ECO:0000256" key="1">
    <source>
        <dbReference type="ARBA" id="ARBA00022723"/>
    </source>
</evidence>
<dbReference type="RefSeq" id="WP_217174127.1">
    <property type="nucleotide sequence ID" value="NZ_CP126169.1"/>
</dbReference>
<dbReference type="CDD" id="cd02224">
    <property type="entry name" value="cupin_SPO2919-like"/>
    <property type="match status" value="1"/>
</dbReference>
<accession>A0ABS6LY01</accession>
<evidence type="ECO:0000259" key="2">
    <source>
        <dbReference type="Pfam" id="PF07883"/>
    </source>
</evidence>
<dbReference type="EMBL" id="JAFMOW010000065">
    <property type="protein sequence ID" value="MBU9856914.1"/>
    <property type="molecule type" value="Genomic_DNA"/>
</dbReference>
<comment type="caution">
    <text evidence="3">The sequence shown here is derived from an EMBL/GenBank/DDBJ whole genome shotgun (WGS) entry which is preliminary data.</text>
</comment>
<dbReference type="PANTHER" id="PTHR35848:SF9">
    <property type="entry name" value="SLL1358 PROTEIN"/>
    <property type="match status" value="1"/>
</dbReference>
<evidence type="ECO:0000313" key="4">
    <source>
        <dbReference type="Proteomes" id="UP000734343"/>
    </source>
</evidence>
<dbReference type="InterPro" id="IPR013096">
    <property type="entry name" value="Cupin_2"/>
</dbReference>
<organism evidence="3 4">
    <name type="scientific">Rahnella bonaserana</name>
    <dbReference type="NCBI Taxonomy" id="2816248"/>
    <lineage>
        <taxon>Bacteria</taxon>
        <taxon>Pseudomonadati</taxon>
        <taxon>Pseudomonadota</taxon>
        <taxon>Gammaproteobacteria</taxon>
        <taxon>Enterobacterales</taxon>
        <taxon>Yersiniaceae</taxon>
        <taxon>Rahnella</taxon>
    </lineage>
</organism>
<keyword evidence="4" id="KW-1185">Reference proteome</keyword>
<protein>
    <submittedName>
        <fullName evidence="3">Cupin domain-containing protein</fullName>
    </submittedName>
</protein>